<keyword evidence="4 5" id="KW-0472">Membrane</keyword>
<dbReference type="InterPro" id="IPR036465">
    <property type="entry name" value="vWFA_dom_sf"/>
</dbReference>
<dbReference type="InterPro" id="IPR050768">
    <property type="entry name" value="UPF0353/GerABKA_families"/>
</dbReference>
<evidence type="ECO:0000259" key="6">
    <source>
        <dbReference type="PROSITE" id="PS50234"/>
    </source>
</evidence>
<feature type="transmembrane region" description="Helical" evidence="5">
    <location>
        <begin position="6"/>
        <end position="26"/>
    </location>
</feature>
<feature type="transmembrane region" description="Helical" evidence="5">
    <location>
        <begin position="306"/>
        <end position="323"/>
    </location>
</feature>
<dbReference type="InterPro" id="IPR002035">
    <property type="entry name" value="VWF_A"/>
</dbReference>
<dbReference type="PROSITE" id="PS50234">
    <property type="entry name" value="VWFA"/>
    <property type="match status" value="1"/>
</dbReference>
<keyword evidence="3 5" id="KW-1133">Transmembrane helix</keyword>
<dbReference type="Gene3D" id="3.40.50.410">
    <property type="entry name" value="von Willebrand factor, type A domain"/>
    <property type="match status" value="1"/>
</dbReference>
<dbReference type="PANTHER" id="PTHR22550">
    <property type="entry name" value="SPORE GERMINATION PROTEIN"/>
    <property type="match status" value="1"/>
</dbReference>
<evidence type="ECO:0000256" key="3">
    <source>
        <dbReference type="ARBA" id="ARBA00022989"/>
    </source>
</evidence>
<dbReference type="SMART" id="SM00327">
    <property type="entry name" value="VWA"/>
    <property type="match status" value="1"/>
</dbReference>
<accession>A0A644V8E5</accession>
<dbReference type="PANTHER" id="PTHR22550:SF5">
    <property type="entry name" value="LEUCINE ZIPPER PROTEIN 4"/>
    <property type="match status" value="1"/>
</dbReference>
<gene>
    <name evidence="7" type="ORF">SDC9_33627</name>
</gene>
<evidence type="ECO:0000256" key="2">
    <source>
        <dbReference type="ARBA" id="ARBA00022692"/>
    </source>
</evidence>
<evidence type="ECO:0000256" key="4">
    <source>
        <dbReference type="ARBA" id="ARBA00023136"/>
    </source>
</evidence>
<protein>
    <recommendedName>
        <fullName evidence="6">VWFA domain-containing protein</fullName>
    </recommendedName>
</protein>
<feature type="domain" description="VWFA" evidence="6">
    <location>
        <begin position="91"/>
        <end position="286"/>
    </location>
</feature>
<dbReference type="EMBL" id="VSSQ01000242">
    <property type="protein sequence ID" value="MPL87626.1"/>
    <property type="molecule type" value="Genomic_DNA"/>
</dbReference>
<feature type="transmembrane region" description="Helical" evidence="5">
    <location>
        <begin position="55"/>
        <end position="73"/>
    </location>
</feature>
<keyword evidence="2 5" id="KW-0812">Transmembrane</keyword>
<evidence type="ECO:0000256" key="5">
    <source>
        <dbReference type="SAM" id="Phobius"/>
    </source>
</evidence>
<comment type="caution">
    <text evidence="7">The sequence shown here is derived from an EMBL/GenBank/DDBJ whole genome shotgun (WGS) entry which is preliminary data.</text>
</comment>
<keyword evidence="1" id="KW-1003">Cell membrane</keyword>
<dbReference type="Pfam" id="PF00092">
    <property type="entry name" value="VWA"/>
    <property type="match status" value="1"/>
</dbReference>
<organism evidence="7">
    <name type="scientific">bioreactor metagenome</name>
    <dbReference type="NCBI Taxonomy" id="1076179"/>
    <lineage>
        <taxon>unclassified sequences</taxon>
        <taxon>metagenomes</taxon>
        <taxon>ecological metagenomes</taxon>
    </lineage>
</organism>
<evidence type="ECO:0000256" key="1">
    <source>
        <dbReference type="ARBA" id="ARBA00022475"/>
    </source>
</evidence>
<name>A0A644V8E5_9ZZZZ</name>
<dbReference type="AlphaFoldDB" id="A0A644V8E5"/>
<evidence type="ECO:0000313" key="7">
    <source>
        <dbReference type="EMBL" id="MPL87626.1"/>
    </source>
</evidence>
<sequence length="338" mass="37524">MIQFAQIEYLALILLIPFLYIFYGVSRRARRKRLNRFGERLLVDRLMPDASKSRGWVKITLFSAALFFFAVGLSRPQLGARLKEVETTGVEIILALDVSNSMLAEDYTPNRLERAKLAISRLVDKMKQDRVGLIVFAGKAFVQLPITADYISAKIFLNSISTSSVPVQGTAMGDAILTAIRGFSLESANSRAIILITDGENHEDDPVQAAKEAINLGIPVFAIGIGTEGGKPIPAGNGELLKDKDGNIVVTKLDEKTLTEVVEAGGGAYIRAGNSDFGLEAIVDKIHNMDKQKYKSVVFEDFDEQYMYFFAIALFFLLVEFLIGEKRGRNLFKSVRRR</sequence>
<dbReference type="SUPFAM" id="SSF53300">
    <property type="entry name" value="vWA-like"/>
    <property type="match status" value="1"/>
</dbReference>
<reference evidence="7" key="1">
    <citation type="submission" date="2019-08" db="EMBL/GenBank/DDBJ databases">
        <authorList>
            <person name="Kucharzyk K."/>
            <person name="Murdoch R.W."/>
            <person name="Higgins S."/>
            <person name="Loffler F."/>
        </authorList>
    </citation>
    <scope>NUCLEOTIDE SEQUENCE</scope>
</reference>
<proteinExistence type="predicted"/>